<dbReference type="STRING" id="1077947.SAMN05216227_102725"/>
<keyword evidence="1" id="KW-0472">Membrane</keyword>
<dbReference type="AlphaFoldDB" id="A0A1H8JVB0"/>
<keyword evidence="1" id="KW-0812">Transmembrane</keyword>
<dbReference type="Proteomes" id="UP000183002">
    <property type="component" value="Unassembled WGS sequence"/>
</dbReference>
<gene>
    <name evidence="2" type="ORF">SAMN05216227_102725</name>
</gene>
<keyword evidence="1" id="KW-1133">Transmembrane helix</keyword>
<dbReference type="EMBL" id="FOCO01000027">
    <property type="protein sequence ID" value="SEN84307.1"/>
    <property type="molecule type" value="Genomic_DNA"/>
</dbReference>
<proteinExistence type="predicted"/>
<organism evidence="2 3">
    <name type="scientific">Pseudorhodobacter antarcticus</name>
    <dbReference type="NCBI Taxonomy" id="1077947"/>
    <lineage>
        <taxon>Bacteria</taxon>
        <taxon>Pseudomonadati</taxon>
        <taxon>Pseudomonadota</taxon>
        <taxon>Alphaproteobacteria</taxon>
        <taxon>Rhodobacterales</taxon>
        <taxon>Paracoccaceae</taxon>
        <taxon>Pseudorhodobacter</taxon>
    </lineage>
</organism>
<keyword evidence="3" id="KW-1185">Reference proteome</keyword>
<dbReference type="RefSeq" id="WP_050519225.1">
    <property type="nucleotide sequence ID" value="NZ_FOCO01000027.1"/>
</dbReference>
<sequence length="60" mass="7018">MNYIWFLRMARWVRNPPSPQMVKLVIGVIAVSLLIFGFEYMFGWPEWLTPNGGGRAHRLP</sequence>
<accession>A0A1H8JVB0</accession>
<reference evidence="2 3" key="1">
    <citation type="submission" date="2016-10" db="EMBL/GenBank/DDBJ databases">
        <authorList>
            <person name="de Groot N.N."/>
        </authorList>
    </citation>
    <scope>NUCLEOTIDE SEQUENCE [LARGE SCALE GENOMIC DNA]</scope>
    <source>
        <strain evidence="2 3">CGMCC 1.10836</strain>
    </source>
</reference>
<feature type="transmembrane region" description="Helical" evidence="1">
    <location>
        <begin position="21"/>
        <end position="42"/>
    </location>
</feature>
<evidence type="ECO:0000313" key="3">
    <source>
        <dbReference type="Proteomes" id="UP000183002"/>
    </source>
</evidence>
<evidence type="ECO:0000256" key="1">
    <source>
        <dbReference type="SAM" id="Phobius"/>
    </source>
</evidence>
<protein>
    <submittedName>
        <fullName evidence="2">Uncharacterized protein</fullName>
    </submittedName>
</protein>
<dbReference type="OrthoDB" id="7283678at2"/>
<evidence type="ECO:0000313" key="2">
    <source>
        <dbReference type="EMBL" id="SEN84307.1"/>
    </source>
</evidence>
<name>A0A1H8JVB0_9RHOB</name>